<keyword evidence="1" id="KW-0732">Signal</keyword>
<accession>A0A9W9M138</accession>
<organism evidence="3 4">
    <name type="scientific">Penicillium cf. griseofulvum</name>
    <dbReference type="NCBI Taxonomy" id="2972120"/>
    <lineage>
        <taxon>Eukaryota</taxon>
        <taxon>Fungi</taxon>
        <taxon>Dikarya</taxon>
        <taxon>Ascomycota</taxon>
        <taxon>Pezizomycotina</taxon>
        <taxon>Eurotiomycetes</taxon>
        <taxon>Eurotiomycetidae</taxon>
        <taxon>Eurotiales</taxon>
        <taxon>Aspergillaceae</taxon>
        <taxon>Penicillium</taxon>
    </lineage>
</organism>
<reference evidence="3" key="1">
    <citation type="submission" date="2022-11" db="EMBL/GenBank/DDBJ databases">
        <authorList>
            <person name="Petersen C."/>
        </authorList>
    </citation>
    <scope>NUCLEOTIDE SEQUENCE</scope>
    <source>
        <strain evidence="3">IBT 16849</strain>
    </source>
</reference>
<dbReference type="EMBL" id="JAPQKP010000006">
    <property type="protein sequence ID" value="KAJ5185123.1"/>
    <property type="molecule type" value="Genomic_DNA"/>
</dbReference>
<protein>
    <submittedName>
        <fullName evidence="3">Uncharacterized protein</fullName>
    </submittedName>
</protein>
<gene>
    <name evidence="3" type="ORF">N7472_009963</name>
</gene>
<feature type="compositionally biased region" description="Low complexity" evidence="2">
    <location>
        <begin position="132"/>
        <end position="155"/>
    </location>
</feature>
<evidence type="ECO:0000256" key="1">
    <source>
        <dbReference type="ARBA" id="ARBA00022729"/>
    </source>
</evidence>
<dbReference type="GO" id="GO:0008061">
    <property type="term" value="F:chitin binding"/>
    <property type="evidence" value="ECO:0007669"/>
    <property type="project" value="InterPro"/>
</dbReference>
<feature type="region of interest" description="Disordered" evidence="2">
    <location>
        <begin position="132"/>
        <end position="156"/>
    </location>
</feature>
<dbReference type="PANTHER" id="PTHR34997:SF2">
    <property type="entry name" value="LYSM DOMAIN-CONTAINING PROTEIN-RELATED"/>
    <property type="match status" value="1"/>
</dbReference>
<proteinExistence type="predicted"/>
<keyword evidence="4" id="KW-1185">Reference proteome</keyword>
<dbReference type="PANTHER" id="PTHR34997">
    <property type="entry name" value="AM15"/>
    <property type="match status" value="1"/>
</dbReference>
<dbReference type="Proteomes" id="UP001150879">
    <property type="component" value="Unassembled WGS sequence"/>
</dbReference>
<evidence type="ECO:0000256" key="2">
    <source>
        <dbReference type="SAM" id="MobiDB-lite"/>
    </source>
</evidence>
<sequence>MANNNTNIVSVVFHALPAPPPPTSTTESSPSPSWKTATASCATEDTDSRLCLPMDATEAGTASNCNFFTSVDLSYSDVYTCDDISYDYSLTMDDLVSWLVGDCDTALYTNLNATDDRAICIGVGSAAATTTARGTATQTPTTTSSMGPTPTGTVSGREKFYTTTKGDDYATVETKFRITLAQFYQTLSTSTTMPRRSKRDPTMYSFMNEADLVEKLLKEDGFTIWGFVIFRCTYHNDSDWKNFMARMVGAVSEDLKEYSGLDLLDTFAPTVLEDSSFEGATVATLREHFHQWKKSALKEEQGVSEDYTPTSGRYRFFITVDQEAMESVLNTPLGVFEEYELGHVRMVNAKWKWTYVPEEDSEDEDISEPEFEPLEGCTEDDVGWMNIRWRIVQLRGFHKITEIDDWETYYVRYPGIANIN</sequence>
<dbReference type="AlphaFoldDB" id="A0A9W9M138"/>
<evidence type="ECO:0000313" key="4">
    <source>
        <dbReference type="Proteomes" id="UP001150879"/>
    </source>
</evidence>
<comment type="caution">
    <text evidence="3">The sequence shown here is derived from an EMBL/GenBank/DDBJ whole genome shotgun (WGS) entry which is preliminary data.</text>
</comment>
<name>A0A9W9M138_9EURO</name>
<dbReference type="InterPro" id="IPR052210">
    <property type="entry name" value="LysM1-like"/>
</dbReference>
<reference evidence="3" key="2">
    <citation type="journal article" date="2023" name="IMA Fungus">
        <title>Comparative genomic study of the Penicillium genus elucidates a diverse pangenome and 15 lateral gene transfer events.</title>
        <authorList>
            <person name="Petersen C."/>
            <person name="Sorensen T."/>
            <person name="Nielsen M.R."/>
            <person name="Sondergaard T.E."/>
            <person name="Sorensen J.L."/>
            <person name="Fitzpatrick D.A."/>
            <person name="Frisvad J.C."/>
            <person name="Nielsen K.L."/>
        </authorList>
    </citation>
    <scope>NUCLEOTIDE SEQUENCE</scope>
    <source>
        <strain evidence="3">IBT 16849</strain>
    </source>
</reference>
<dbReference type="OrthoDB" id="4424523at2759"/>
<evidence type="ECO:0000313" key="3">
    <source>
        <dbReference type="EMBL" id="KAJ5185123.1"/>
    </source>
</evidence>